<dbReference type="NCBIfam" id="TIGR03725">
    <property type="entry name" value="T6A_YeaZ"/>
    <property type="match status" value="1"/>
</dbReference>
<dbReference type="CDD" id="cd24032">
    <property type="entry name" value="ASKHA_NBD_TsaB"/>
    <property type="match status" value="1"/>
</dbReference>
<dbReference type="InterPro" id="IPR022496">
    <property type="entry name" value="T6A_TsaB"/>
</dbReference>
<dbReference type="Proteomes" id="UP001272242">
    <property type="component" value="Unassembled WGS sequence"/>
</dbReference>
<dbReference type="InterPro" id="IPR043129">
    <property type="entry name" value="ATPase_NBD"/>
</dbReference>
<dbReference type="InterPro" id="IPR000905">
    <property type="entry name" value="Gcp-like_dom"/>
</dbReference>
<keyword evidence="2" id="KW-0012">Acyltransferase</keyword>
<dbReference type="Gene3D" id="3.30.420.40">
    <property type="match status" value="2"/>
</dbReference>
<accession>A0ABU5F4W2</accession>
<dbReference type="SUPFAM" id="SSF53067">
    <property type="entry name" value="Actin-like ATPase domain"/>
    <property type="match status" value="2"/>
</dbReference>
<evidence type="ECO:0000313" key="3">
    <source>
        <dbReference type="Proteomes" id="UP001272242"/>
    </source>
</evidence>
<gene>
    <name evidence="2" type="primary">tsaB</name>
    <name evidence="2" type="ORF">R5W23_002543</name>
</gene>
<keyword evidence="2" id="KW-0808">Transferase</keyword>
<dbReference type="GO" id="GO:0061711">
    <property type="term" value="F:tRNA N(6)-L-threonylcarbamoyladenine synthase activity"/>
    <property type="evidence" value="ECO:0007669"/>
    <property type="project" value="UniProtKB-EC"/>
</dbReference>
<feature type="domain" description="Gcp-like" evidence="1">
    <location>
        <begin position="33"/>
        <end position="128"/>
    </location>
</feature>
<evidence type="ECO:0000313" key="2">
    <source>
        <dbReference type="EMBL" id="MDY3561268.1"/>
    </source>
</evidence>
<name>A0ABU5F4W2_9BACT</name>
<dbReference type="EMBL" id="JAXBLV010000190">
    <property type="protein sequence ID" value="MDY3561268.1"/>
    <property type="molecule type" value="Genomic_DNA"/>
</dbReference>
<protein>
    <submittedName>
        <fullName evidence="2">tRNA (Adenosine(37)-N6)-threonylcarbamoyltransferase complex dimerization subunit type 1 TsaB</fullName>
        <ecNumber evidence="2">2.3.1.234</ecNumber>
    </submittedName>
</protein>
<proteinExistence type="predicted"/>
<organism evidence="2 3">
    <name type="scientific">Gemmata algarum</name>
    <dbReference type="NCBI Taxonomy" id="2975278"/>
    <lineage>
        <taxon>Bacteria</taxon>
        <taxon>Pseudomonadati</taxon>
        <taxon>Planctomycetota</taxon>
        <taxon>Planctomycetia</taxon>
        <taxon>Gemmatales</taxon>
        <taxon>Gemmataceae</taxon>
        <taxon>Gemmata</taxon>
    </lineage>
</organism>
<dbReference type="RefSeq" id="WP_320687705.1">
    <property type="nucleotide sequence ID" value="NZ_JAXBLV010000190.1"/>
</dbReference>
<comment type="caution">
    <text evidence="2">The sequence shown here is derived from an EMBL/GenBank/DDBJ whole genome shotgun (WGS) entry which is preliminary data.</text>
</comment>
<evidence type="ECO:0000259" key="1">
    <source>
        <dbReference type="Pfam" id="PF00814"/>
    </source>
</evidence>
<dbReference type="EC" id="2.3.1.234" evidence="2"/>
<sequence length="228" mass="24524">MTQNWLILETSGRVARVGLARAGAIVGRAELDSSRRHAREMMPTASALLKAESLAPQDLAGVMASTGPGSYTGLRVGLVTAKALAYALGCELRAVGAFWAVAHQAPADAQHVWVISDALQGQVYAQRFARQRDGWLPSNDLRITSAKIFAATITAEDWLSGPGLGVYASQLPATNPRVNEADREPRVESIFAVGSRLMRPLTREEVFALEPLYLRGSSAEEKANEPRG</sequence>
<dbReference type="Pfam" id="PF00814">
    <property type="entry name" value="TsaD"/>
    <property type="match status" value="1"/>
</dbReference>
<keyword evidence="3" id="KW-1185">Reference proteome</keyword>
<reference evidence="3" key="1">
    <citation type="journal article" date="2023" name="Mar. Drugs">
        <title>Gemmata algarum, a Novel Planctomycete Isolated from an Algal Mat, Displays Antimicrobial Activity.</title>
        <authorList>
            <person name="Kumar G."/>
            <person name="Kallscheuer N."/>
            <person name="Kashif M."/>
            <person name="Ahamad S."/>
            <person name="Jagadeeshwari U."/>
            <person name="Pannikurungottu S."/>
            <person name="Haufschild T."/>
            <person name="Kabuu M."/>
            <person name="Sasikala C."/>
            <person name="Jogler C."/>
            <person name="Ramana C."/>
        </authorList>
    </citation>
    <scope>NUCLEOTIDE SEQUENCE [LARGE SCALE GENOMIC DNA]</scope>
    <source>
        <strain evidence="3">JC673</strain>
    </source>
</reference>